<dbReference type="Proteomes" id="UP000230007">
    <property type="component" value="Unassembled WGS sequence"/>
</dbReference>
<proteinExistence type="predicted"/>
<name>A0A2H0AL84_9BACT</name>
<reference evidence="1 2" key="1">
    <citation type="submission" date="2017-09" db="EMBL/GenBank/DDBJ databases">
        <title>Depth-based differentiation of microbial function through sediment-hosted aquifers and enrichment of novel symbionts in the deep terrestrial subsurface.</title>
        <authorList>
            <person name="Probst A.J."/>
            <person name="Ladd B."/>
            <person name="Jarett J.K."/>
            <person name="Geller-Mcgrath D.E."/>
            <person name="Sieber C.M."/>
            <person name="Emerson J.B."/>
            <person name="Anantharaman K."/>
            <person name="Thomas B.C."/>
            <person name="Malmstrom R."/>
            <person name="Stieglmeier M."/>
            <person name="Klingl A."/>
            <person name="Woyke T."/>
            <person name="Ryan C.M."/>
            <person name="Banfield J.F."/>
        </authorList>
    </citation>
    <scope>NUCLEOTIDE SEQUENCE [LARGE SCALE GENOMIC DNA]</scope>
    <source>
        <strain evidence="1">CG23_combo_of_CG06-09_8_20_14_all_42_19</strain>
    </source>
</reference>
<dbReference type="InterPro" id="IPR011604">
    <property type="entry name" value="PDDEXK-like_dom_sf"/>
</dbReference>
<evidence type="ECO:0000313" key="1">
    <source>
        <dbReference type="EMBL" id="PIP46144.1"/>
    </source>
</evidence>
<evidence type="ECO:0008006" key="3">
    <source>
        <dbReference type="Google" id="ProtNLM"/>
    </source>
</evidence>
<dbReference type="AlphaFoldDB" id="A0A2H0AL84"/>
<protein>
    <recommendedName>
        <fullName evidence="3">PD-(D/E)XK endonuclease-like domain-containing protein</fullName>
    </recommendedName>
</protein>
<evidence type="ECO:0000313" key="2">
    <source>
        <dbReference type="Proteomes" id="UP000230007"/>
    </source>
</evidence>
<organism evidence="1 2">
    <name type="scientific">Candidatus Colwellbacteria bacterium CG23_combo_of_CG06-09_8_20_14_all_42_19</name>
    <dbReference type="NCBI Taxonomy" id="1974541"/>
    <lineage>
        <taxon>Bacteria</taxon>
        <taxon>Candidatus Colwelliibacteriota</taxon>
    </lineage>
</organism>
<dbReference type="Gene3D" id="3.90.320.10">
    <property type="match status" value="1"/>
</dbReference>
<gene>
    <name evidence="1" type="ORF">COX15_01385</name>
</gene>
<comment type="caution">
    <text evidence="1">The sequence shown here is derived from an EMBL/GenBank/DDBJ whole genome shotgun (WGS) entry which is preliminary data.</text>
</comment>
<sequence>MYFTDEEHFKGLNGYVIDGIWYPRVTSIVNIKSKPALYRYYGGLDSFAEGESIKKISAGEGTLVHETSEKVLVGDDPTIDPAIAPAIDSLKKFIKESKIQVDAEWVEKKTVHFSERYAGTIDALALIDGKFGVLDIKTSQAIYRDYNLQTAAYFASLQETFRNLQTRWILRIDQIQKCFKCGATRRVKGGREKIRTPFMNGKNGGNGGVKACLASEHEWSGLQGDIELQEFPYWHDDFQAFLGAKKLWEWENDYWLKKIGYI</sequence>
<dbReference type="EMBL" id="PCSK01000028">
    <property type="protein sequence ID" value="PIP46144.1"/>
    <property type="molecule type" value="Genomic_DNA"/>
</dbReference>
<accession>A0A2H0AL84</accession>